<dbReference type="Proteomes" id="UP000582646">
    <property type="component" value="Unassembled WGS sequence"/>
</dbReference>
<proteinExistence type="predicted"/>
<feature type="transmembrane region" description="Helical" evidence="2">
    <location>
        <begin position="103"/>
        <end position="129"/>
    </location>
</feature>
<evidence type="ECO:0000313" key="4">
    <source>
        <dbReference type="Proteomes" id="UP000582646"/>
    </source>
</evidence>
<accession>A0A846X799</accession>
<gene>
    <name evidence="3" type="ORF">HF999_14850</name>
</gene>
<feature type="transmembrane region" description="Helical" evidence="2">
    <location>
        <begin position="68"/>
        <end position="91"/>
    </location>
</feature>
<protein>
    <recommendedName>
        <fullName evidence="5">Permease</fullName>
    </recommendedName>
</protein>
<evidence type="ECO:0000256" key="2">
    <source>
        <dbReference type="SAM" id="Phobius"/>
    </source>
</evidence>
<feature type="compositionally biased region" description="Basic and acidic residues" evidence="1">
    <location>
        <begin position="179"/>
        <end position="188"/>
    </location>
</feature>
<keyword evidence="2" id="KW-1133">Transmembrane helix</keyword>
<sequence length="222" mass="23494">MTTPEPESALTEKKPVGERAGEIAKKGAQQVAIWVGVAVVAVIVYSIGAAVIPRWWAQRVGEWVNKSMITGTGLGLTFGILCTLIPLLLLLFAVKRIRRSPKLAAAAAILAVIIALPNLMTASIAAGVSNAAKAGRDVMNVDAPMFRGATLWGAIIGVVLAIAIPIAVKVHRKRREERKLQKAADKAAAKQAKIAAKEESRAQKAAARTEGRAPEPSDRTVE</sequence>
<feature type="region of interest" description="Disordered" evidence="1">
    <location>
        <begin position="179"/>
        <end position="222"/>
    </location>
</feature>
<keyword evidence="4" id="KW-1185">Reference proteome</keyword>
<evidence type="ECO:0000256" key="1">
    <source>
        <dbReference type="SAM" id="MobiDB-lite"/>
    </source>
</evidence>
<comment type="caution">
    <text evidence="3">The sequence shown here is derived from an EMBL/GenBank/DDBJ whole genome shotgun (WGS) entry which is preliminary data.</text>
</comment>
<reference evidence="3 4" key="1">
    <citation type="submission" date="2020-04" db="EMBL/GenBank/DDBJ databases">
        <title>MicrobeNet Type strains.</title>
        <authorList>
            <person name="Nicholson A.C."/>
        </authorList>
    </citation>
    <scope>NUCLEOTIDE SEQUENCE [LARGE SCALE GENOMIC DNA]</scope>
    <source>
        <strain evidence="3 4">DSM 44113</strain>
    </source>
</reference>
<keyword evidence="2" id="KW-0812">Transmembrane</keyword>
<name>A0A846X799_9ACTN</name>
<organism evidence="3 4">
    <name type="scientific">Tsukamurella spumae</name>
    <dbReference type="NCBI Taxonomy" id="44753"/>
    <lineage>
        <taxon>Bacteria</taxon>
        <taxon>Bacillati</taxon>
        <taxon>Actinomycetota</taxon>
        <taxon>Actinomycetes</taxon>
        <taxon>Mycobacteriales</taxon>
        <taxon>Tsukamurellaceae</taxon>
        <taxon>Tsukamurella</taxon>
    </lineage>
</organism>
<evidence type="ECO:0008006" key="5">
    <source>
        <dbReference type="Google" id="ProtNLM"/>
    </source>
</evidence>
<keyword evidence="2" id="KW-0472">Membrane</keyword>
<dbReference type="EMBL" id="JAAXOQ010000020">
    <property type="protein sequence ID" value="NKY19640.1"/>
    <property type="molecule type" value="Genomic_DNA"/>
</dbReference>
<feature type="compositionally biased region" description="Basic and acidic residues" evidence="1">
    <location>
        <begin position="195"/>
        <end position="222"/>
    </location>
</feature>
<dbReference type="RefSeq" id="WP_168546634.1">
    <property type="nucleotide sequence ID" value="NZ_BAAAKS010000020.1"/>
</dbReference>
<dbReference type="AlphaFoldDB" id="A0A846X799"/>
<feature type="transmembrane region" description="Helical" evidence="2">
    <location>
        <begin position="149"/>
        <end position="168"/>
    </location>
</feature>
<evidence type="ECO:0000313" key="3">
    <source>
        <dbReference type="EMBL" id="NKY19640.1"/>
    </source>
</evidence>
<feature type="transmembrane region" description="Helical" evidence="2">
    <location>
        <begin position="31"/>
        <end position="56"/>
    </location>
</feature>